<keyword evidence="2 8" id="KW-0812">Transmembrane</keyword>
<feature type="transmembrane region" description="Helical" evidence="8">
    <location>
        <begin position="134"/>
        <end position="157"/>
    </location>
</feature>
<dbReference type="GO" id="GO:0005524">
    <property type="term" value="F:ATP binding"/>
    <property type="evidence" value="ECO:0007669"/>
    <property type="project" value="UniProtKB-KW"/>
</dbReference>
<evidence type="ECO:0000256" key="2">
    <source>
        <dbReference type="ARBA" id="ARBA00022692"/>
    </source>
</evidence>
<keyword evidence="3" id="KW-0547">Nucleotide-binding</keyword>
<accession>A0ABX8CRM1</accession>
<dbReference type="InterPro" id="IPR036640">
    <property type="entry name" value="ABC1_TM_sf"/>
</dbReference>
<organism evidence="11 12">
    <name type="scientific">Nocardia tengchongensis</name>
    <dbReference type="NCBI Taxonomy" id="2055889"/>
    <lineage>
        <taxon>Bacteria</taxon>
        <taxon>Bacillati</taxon>
        <taxon>Actinomycetota</taxon>
        <taxon>Actinomycetes</taxon>
        <taxon>Mycobacteriales</taxon>
        <taxon>Nocardiaceae</taxon>
        <taxon>Nocardia</taxon>
    </lineage>
</organism>
<keyword evidence="4 11" id="KW-0067">ATP-binding</keyword>
<dbReference type="SUPFAM" id="SSF90123">
    <property type="entry name" value="ABC transporter transmembrane region"/>
    <property type="match status" value="1"/>
</dbReference>
<gene>
    <name evidence="11" type="ORF">KHQ06_03090</name>
</gene>
<reference evidence="11 12" key="1">
    <citation type="submission" date="2021-04" db="EMBL/GenBank/DDBJ databases">
        <title>Nocardia tengchongensis.</title>
        <authorList>
            <person name="Zhuang k."/>
            <person name="Ran Y."/>
            <person name="Li W."/>
        </authorList>
    </citation>
    <scope>NUCLEOTIDE SEQUENCE [LARGE SCALE GENOMIC DNA]</scope>
    <source>
        <strain evidence="11 12">CFH S0057</strain>
    </source>
</reference>
<dbReference type="InterPro" id="IPR027417">
    <property type="entry name" value="P-loop_NTPase"/>
</dbReference>
<sequence length="603" mass="62792">MARPVDPRLWRHARSARRYLGLSVGLSLLTTGCIVVGALALARVLAGVITEPGQRTIGSWTAELVVFALAVLCRVTATWWQSRLAHRAGAQVVAELETAALAAGAQLPPRELESHRTELAVVVGSGLSGLRAYLAGYLPALILACLVPPVVLAVIAVHDWVSGAIIAVTLPLIPIFMILIGLLTQGKSADTLTATTRLSDQLLDLFAGMPTLRALGRETSRAAADPNPAAEPGDPARSMAGRVRELGDALHHRTMSALRLAFLSSMVLEMLATLCVALVAVSIGMRLVFGHMGLHAGLLALILAPEVYLPLRAVGERFHAAQDGMAAAERAFAILEPDSGPAAATRSTAASPPSSPRRNLHGRIEIRGVSVAARDGYAPRDLSAVLRPGAVTVLTGPNGCGKSTALQAVLGLITPDTGTVTVDGTPVRDLDPDEFWSCVAWLPQRPVLIPGTLRANLELLGPPSGTDQIEAACAATGFDAVLDTLPDRWDTVVGTGGIGLSLGQRQRLALTRTLAAPRSILLLDEPTAHLDDTAEATVLAALVNRAHAGATVVVVAHRPSVLAIADHVVEVHADSAPGSVPRDASGASKPGGWPMVDAEVAAR</sequence>
<dbReference type="SUPFAM" id="SSF52540">
    <property type="entry name" value="P-loop containing nucleoside triphosphate hydrolases"/>
    <property type="match status" value="1"/>
</dbReference>
<feature type="region of interest" description="Disordered" evidence="7">
    <location>
        <begin position="575"/>
        <end position="603"/>
    </location>
</feature>
<name>A0ABX8CRM1_9NOCA</name>
<dbReference type="SMART" id="SM00382">
    <property type="entry name" value="AAA"/>
    <property type="match status" value="1"/>
</dbReference>
<dbReference type="Proteomes" id="UP000683310">
    <property type="component" value="Chromosome"/>
</dbReference>
<evidence type="ECO:0000256" key="4">
    <source>
        <dbReference type="ARBA" id="ARBA00022840"/>
    </source>
</evidence>
<keyword evidence="5 8" id="KW-1133">Transmembrane helix</keyword>
<dbReference type="InterPro" id="IPR003593">
    <property type="entry name" value="AAA+_ATPase"/>
</dbReference>
<dbReference type="EMBL" id="CP074371">
    <property type="protein sequence ID" value="QVI22137.1"/>
    <property type="molecule type" value="Genomic_DNA"/>
</dbReference>
<evidence type="ECO:0000256" key="1">
    <source>
        <dbReference type="ARBA" id="ARBA00004651"/>
    </source>
</evidence>
<comment type="subcellular location">
    <subcellularLocation>
        <location evidence="1">Cell membrane</location>
        <topology evidence="1">Multi-pass membrane protein</topology>
    </subcellularLocation>
</comment>
<feature type="compositionally biased region" description="Low complexity" evidence="7">
    <location>
        <begin position="341"/>
        <end position="352"/>
    </location>
</feature>
<keyword evidence="6 8" id="KW-0472">Membrane</keyword>
<feature type="transmembrane region" description="Helical" evidence="8">
    <location>
        <begin position="20"/>
        <end position="45"/>
    </location>
</feature>
<dbReference type="Pfam" id="PF00664">
    <property type="entry name" value="ABC_membrane"/>
    <property type="match status" value="1"/>
</dbReference>
<dbReference type="PROSITE" id="PS51257">
    <property type="entry name" value="PROKAR_LIPOPROTEIN"/>
    <property type="match status" value="1"/>
</dbReference>
<dbReference type="PANTHER" id="PTHR24221:SF590">
    <property type="entry name" value="COMPONENT LINKED WITH THE ASSEMBLY OF CYTOCHROME' TRANSPORT TRANSMEMBRANE ATP-BINDING PROTEIN ABC TRANSPORTER CYDD-RELATED"/>
    <property type="match status" value="1"/>
</dbReference>
<dbReference type="PROSITE" id="PS50893">
    <property type="entry name" value="ABC_TRANSPORTER_2"/>
    <property type="match status" value="1"/>
</dbReference>
<dbReference type="Gene3D" id="1.20.1560.10">
    <property type="entry name" value="ABC transporter type 1, transmembrane domain"/>
    <property type="match status" value="1"/>
</dbReference>
<dbReference type="CDD" id="cd03228">
    <property type="entry name" value="ABCC_MRP_Like"/>
    <property type="match status" value="1"/>
</dbReference>
<dbReference type="Gene3D" id="3.40.50.300">
    <property type="entry name" value="P-loop containing nucleotide triphosphate hydrolases"/>
    <property type="match status" value="1"/>
</dbReference>
<evidence type="ECO:0000313" key="11">
    <source>
        <dbReference type="EMBL" id="QVI22137.1"/>
    </source>
</evidence>
<evidence type="ECO:0000313" key="12">
    <source>
        <dbReference type="Proteomes" id="UP000683310"/>
    </source>
</evidence>
<evidence type="ECO:0000256" key="7">
    <source>
        <dbReference type="SAM" id="MobiDB-lite"/>
    </source>
</evidence>
<feature type="transmembrane region" description="Helical" evidence="8">
    <location>
        <begin position="260"/>
        <end position="283"/>
    </location>
</feature>
<dbReference type="Pfam" id="PF00005">
    <property type="entry name" value="ABC_tran"/>
    <property type="match status" value="1"/>
</dbReference>
<dbReference type="InterPro" id="IPR003439">
    <property type="entry name" value="ABC_transporter-like_ATP-bd"/>
</dbReference>
<feature type="transmembrane region" description="Helical" evidence="8">
    <location>
        <begin position="163"/>
        <end position="183"/>
    </location>
</feature>
<evidence type="ECO:0000256" key="6">
    <source>
        <dbReference type="ARBA" id="ARBA00023136"/>
    </source>
</evidence>
<dbReference type="CDD" id="cd18584">
    <property type="entry name" value="ABC_6TM_AarD_CydD"/>
    <property type="match status" value="1"/>
</dbReference>
<protein>
    <submittedName>
        <fullName evidence="11">ABC transporter ATP-binding protein/permease</fullName>
    </submittedName>
</protein>
<feature type="domain" description="ABC transporter" evidence="9">
    <location>
        <begin position="364"/>
        <end position="598"/>
    </location>
</feature>
<evidence type="ECO:0000256" key="5">
    <source>
        <dbReference type="ARBA" id="ARBA00022989"/>
    </source>
</evidence>
<evidence type="ECO:0000256" key="8">
    <source>
        <dbReference type="SAM" id="Phobius"/>
    </source>
</evidence>
<dbReference type="InterPro" id="IPR011527">
    <property type="entry name" value="ABC1_TM_dom"/>
</dbReference>
<dbReference type="PROSITE" id="PS50929">
    <property type="entry name" value="ABC_TM1F"/>
    <property type="match status" value="1"/>
</dbReference>
<evidence type="ECO:0000259" key="10">
    <source>
        <dbReference type="PROSITE" id="PS50929"/>
    </source>
</evidence>
<proteinExistence type="predicted"/>
<feature type="region of interest" description="Disordered" evidence="7">
    <location>
        <begin position="340"/>
        <end position="360"/>
    </location>
</feature>
<keyword evidence="12" id="KW-1185">Reference proteome</keyword>
<feature type="domain" description="ABC transmembrane type-1" evidence="10">
    <location>
        <begin position="22"/>
        <end position="323"/>
    </location>
</feature>
<feature type="transmembrane region" description="Helical" evidence="8">
    <location>
        <begin position="57"/>
        <end position="77"/>
    </location>
</feature>
<dbReference type="PANTHER" id="PTHR24221">
    <property type="entry name" value="ATP-BINDING CASSETTE SUB-FAMILY B"/>
    <property type="match status" value="1"/>
</dbReference>
<feature type="region of interest" description="Disordered" evidence="7">
    <location>
        <begin position="219"/>
        <end position="238"/>
    </location>
</feature>
<evidence type="ECO:0000259" key="9">
    <source>
        <dbReference type="PROSITE" id="PS50893"/>
    </source>
</evidence>
<dbReference type="InterPro" id="IPR039421">
    <property type="entry name" value="Type_1_exporter"/>
</dbReference>
<evidence type="ECO:0000256" key="3">
    <source>
        <dbReference type="ARBA" id="ARBA00022741"/>
    </source>
</evidence>